<dbReference type="GO" id="GO:0045333">
    <property type="term" value="P:cellular respiration"/>
    <property type="evidence" value="ECO:0007669"/>
    <property type="project" value="TreeGrafter"/>
</dbReference>
<dbReference type="InterPro" id="IPR052848">
    <property type="entry name" value="CHCH_domain-containing_protein"/>
</dbReference>
<dbReference type="Gene3D" id="1.10.287.2900">
    <property type="match status" value="2"/>
</dbReference>
<accession>A0AAV1ZGH8</accession>
<reference evidence="2 3" key="1">
    <citation type="submission" date="2024-04" db="EMBL/GenBank/DDBJ databases">
        <authorList>
            <person name="Rising A."/>
            <person name="Reimegard J."/>
            <person name="Sonavane S."/>
            <person name="Akerstrom W."/>
            <person name="Nylinder S."/>
            <person name="Hedman E."/>
            <person name="Kallberg Y."/>
        </authorList>
    </citation>
    <scope>NUCLEOTIDE SEQUENCE [LARGE SCALE GENOMIC DNA]</scope>
</reference>
<evidence type="ECO:0000259" key="1">
    <source>
        <dbReference type="Pfam" id="PF16860"/>
    </source>
</evidence>
<dbReference type="Pfam" id="PF16860">
    <property type="entry name" value="CX9C"/>
    <property type="match status" value="1"/>
</dbReference>
<dbReference type="PANTHER" id="PTHR47106">
    <property type="entry name" value="COILED-COIL-HELIX-COILED-COIL-HELIX DOMAIN-CONTAINING PROTEIN 5"/>
    <property type="match status" value="1"/>
</dbReference>
<organism evidence="2 3">
    <name type="scientific">Larinioides sclopetarius</name>
    <dbReference type="NCBI Taxonomy" id="280406"/>
    <lineage>
        <taxon>Eukaryota</taxon>
        <taxon>Metazoa</taxon>
        <taxon>Ecdysozoa</taxon>
        <taxon>Arthropoda</taxon>
        <taxon>Chelicerata</taxon>
        <taxon>Arachnida</taxon>
        <taxon>Araneae</taxon>
        <taxon>Araneomorphae</taxon>
        <taxon>Entelegynae</taxon>
        <taxon>Araneoidea</taxon>
        <taxon>Araneidae</taxon>
        <taxon>Larinioides</taxon>
    </lineage>
</organism>
<gene>
    <name evidence="2" type="ORF">LARSCL_LOCUS5345</name>
</gene>
<proteinExistence type="predicted"/>
<evidence type="ECO:0000313" key="2">
    <source>
        <dbReference type="EMBL" id="CAL1270532.1"/>
    </source>
</evidence>
<dbReference type="AlphaFoldDB" id="A0AAV1ZGH8"/>
<dbReference type="InterPro" id="IPR031731">
    <property type="entry name" value="CX9C"/>
</dbReference>
<comment type="caution">
    <text evidence="2">The sequence shown here is derived from an EMBL/GenBank/DDBJ whole genome shotgun (WGS) entry which is preliminary data.</text>
</comment>
<keyword evidence="3" id="KW-1185">Reference proteome</keyword>
<dbReference type="PANTHER" id="PTHR47106:SF1">
    <property type="entry name" value="COILED-COIL-HELIX-COILED-COIL-HELIX DOMAIN-CONTAINING PROTEIN 5"/>
    <property type="match status" value="1"/>
</dbReference>
<name>A0AAV1ZGH8_9ARAC</name>
<dbReference type="EMBL" id="CAXIEN010000049">
    <property type="protein sequence ID" value="CAL1270532.1"/>
    <property type="molecule type" value="Genomic_DNA"/>
</dbReference>
<dbReference type="Proteomes" id="UP001497382">
    <property type="component" value="Unassembled WGS sequence"/>
</dbReference>
<feature type="domain" description="IMS import disulfide relay-system CHCH-CHCH-like Cx9C" evidence="1">
    <location>
        <begin position="6"/>
        <end position="50"/>
    </location>
</feature>
<evidence type="ECO:0000313" key="3">
    <source>
        <dbReference type="Proteomes" id="UP001497382"/>
    </source>
</evidence>
<dbReference type="GO" id="GO:0005758">
    <property type="term" value="C:mitochondrial intermembrane space"/>
    <property type="evidence" value="ECO:0007669"/>
    <property type="project" value="TreeGrafter"/>
</dbReference>
<sequence>MEGKAMKIVNSHCSNLMERYTKCVEKFPNVWNTACSHQRHELARCSETHPIMMKAKIKCTSVFQKYEECHKRYPEDHSRCSTRFSDFINCVDTVVENSS</sequence>
<protein>
    <recommendedName>
        <fullName evidence="1">IMS import disulfide relay-system CHCH-CHCH-like Cx9C domain-containing protein</fullName>
    </recommendedName>
</protein>